<evidence type="ECO:0000313" key="1">
    <source>
        <dbReference type="EMBL" id="OEG69253.1"/>
    </source>
</evidence>
<reference evidence="1 2" key="1">
    <citation type="submission" date="2015-11" db="EMBL/GenBank/DDBJ databases">
        <title>Evidence for parallel genomic evolution in an endosymbiosis of termite gut flagellates.</title>
        <authorList>
            <person name="Zheng H."/>
        </authorList>
    </citation>
    <scope>NUCLEOTIDE SEQUENCE [LARGE SCALE GENOMIC DNA]</scope>
    <source>
        <strain evidence="1 2">CET450</strain>
    </source>
</reference>
<comment type="caution">
    <text evidence="1">The sequence shown here is derived from an EMBL/GenBank/DDBJ whole genome shotgun (WGS) entry which is preliminary data.</text>
</comment>
<sequence>MLLADIIRKAHKNKMLVIWEWHKQTFAELKDFGIGGFEIYNCGYRNFREDDCGSLINFSKESNLLIFAVMDWHCWGICL</sequence>
<dbReference type="Proteomes" id="UP000095237">
    <property type="component" value="Unassembled WGS sequence"/>
</dbReference>
<keyword evidence="2" id="KW-1185">Reference proteome</keyword>
<organism evidence="1 2">
    <name type="scientific">Endomicrobium trichonymphae</name>
    <dbReference type="NCBI Taxonomy" id="1408204"/>
    <lineage>
        <taxon>Bacteria</taxon>
        <taxon>Pseudomonadati</taxon>
        <taxon>Elusimicrobiota</taxon>
        <taxon>Endomicrobiia</taxon>
        <taxon>Endomicrobiales</taxon>
        <taxon>Endomicrobiaceae</taxon>
        <taxon>Candidatus Endomicrobiellum</taxon>
    </lineage>
</organism>
<gene>
    <name evidence="1" type="ORF">ATZ36_10625</name>
</gene>
<dbReference type="EMBL" id="LNVX01000790">
    <property type="protein sequence ID" value="OEG69253.1"/>
    <property type="molecule type" value="Genomic_DNA"/>
</dbReference>
<accession>A0A1E5IGG3</accession>
<evidence type="ECO:0000313" key="2">
    <source>
        <dbReference type="Proteomes" id="UP000095237"/>
    </source>
</evidence>
<proteinExistence type="predicted"/>
<evidence type="ECO:0008006" key="3">
    <source>
        <dbReference type="Google" id="ProtNLM"/>
    </source>
</evidence>
<protein>
    <recommendedName>
        <fullName evidence="3">Glycoside hydrolase family 5 domain-containing protein</fullName>
    </recommendedName>
</protein>
<name>A0A1E5IGG3_ENDTX</name>
<dbReference type="AlphaFoldDB" id="A0A1E5IGG3"/>